<feature type="domain" description="DprA winged helix" evidence="3">
    <location>
        <begin position="316"/>
        <end position="371"/>
    </location>
</feature>
<dbReference type="NCBIfam" id="TIGR00732">
    <property type="entry name" value="dprA"/>
    <property type="match status" value="1"/>
</dbReference>
<keyword evidence="6" id="KW-1185">Reference proteome</keyword>
<sequence>MQTLPTLLRLLLLPQFGIKKIHQLLEQISLEHLLQYDTEQLQHIGWNAAQIKDWFKPNTERIEKLLTWHQTENQQIITFFDPEYPFLLKQIHTAPPLLFVKGNINSLSTPQIAIVGSRYCSSYGEYCAETISSGLSQAGITITSGLALGIDGFCHQAAVNQQGQTIAVLGCGLNTIYPSRHKKLAQQIIAQGGALISEHMPEIPPIAGNFPRRNRIISGLSFGTVVIEASIKSGSLITARYALEQNREVFAVPGALTNPLTEGCHQLIKQGAWLVEHAKDILDIISPQINAIQPFNHTDPLSSLPQYSFQQKTTIKPDIPPQYQTLYQQLDHSLVKSVDELATTLQLSVEQLLMDILELEMLGVIQSTQGGYIKSI</sequence>
<dbReference type="Gene3D" id="3.40.50.450">
    <property type="match status" value="1"/>
</dbReference>
<dbReference type="EMBL" id="JBHLWB010000002">
    <property type="protein sequence ID" value="MFC0308645.1"/>
    <property type="molecule type" value="Genomic_DNA"/>
</dbReference>
<evidence type="ECO:0000313" key="5">
    <source>
        <dbReference type="EMBL" id="MFC0308645.1"/>
    </source>
</evidence>
<name>A0ABV6GZ47_9PAST</name>
<organism evidence="5 6">
    <name type="scientific">Gallibacterium trehalosifermentans</name>
    <dbReference type="NCBI Taxonomy" id="516935"/>
    <lineage>
        <taxon>Bacteria</taxon>
        <taxon>Pseudomonadati</taxon>
        <taxon>Pseudomonadota</taxon>
        <taxon>Gammaproteobacteria</taxon>
        <taxon>Pasteurellales</taxon>
        <taxon>Pasteurellaceae</taxon>
        <taxon>Gallibacterium</taxon>
    </lineage>
</organism>
<comment type="caution">
    <text evidence="5">The sequence shown here is derived from an EMBL/GenBank/DDBJ whole genome shotgun (WGS) entry which is preliminary data.</text>
</comment>
<dbReference type="RefSeq" id="WP_382369067.1">
    <property type="nucleotide sequence ID" value="NZ_JBHLWB010000002.1"/>
</dbReference>
<comment type="similarity">
    <text evidence="1">Belongs to the DprA/Smf family.</text>
</comment>
<dbReference type="Proteomes" id="UP001589767">
    <property type="component" value="Unassembled WGS sequence"/>
</dbReference>
<evidence type="ECO:0000313" key="6">
    <source>
        <dbReference type="Proteomes" id="UP001589767"/>
    </source>
</evidence>
<dbReference type="Gene3D" id="1.10.10.10">
    <property type="entry name" value="Winged helix-like DNA-binding domain superfamily/Winged helix DNA-binding domain"/>
    <property type="match status" value="1"/>
</dbReference>
<accession>A0ABV6GZ47</accession>
<dbReference type="Pfam" id="PF02481">
    <property type="entry name" value="DNA_processg_A"/>
    <property type="match status" value="1"/>
</dbReference>
<proteinExistence type="inferred from homology"/>
<dbReference type="InterPro" id="IPR036388">
    <property type="entry name" value="WH-like_DNA-bd_sf"/>
</dbReference>
<evidence type="ECO:0000259" key="2">
    <source>
        <dbReference type="Pfam" id="PF02481"/>
    </source>
</evidence>
<feature type="domain" description="Smf/DprA SLOG" evidence="2">
    <location>
        <begin position="75"/>
        <end position="283"/>
    </location>
</feature>
<dbReference type="InterPro" id="IPR041614">
    <property type="entry name" value="DprA_WH"/>
</dbReference>
<evidence type="ECO:0000259" key="3">
    <source>
        <dbReference type="Pfam" id="PF17782"/>
    </source>
</evidence>
<dbReference type="InterPro" id="IPR057338">
    <property type="entry name" value="DprA_SAM"/>
</dbReference>
<evidence type="ECO:0000256" key="1">
    <source>
        <dbReference type="ARBA" id="ARBA00006525"/>
    </source>
</evidence>
<dbReference type="Pfam" id="PF25317">
    <property type="entry name" value="SAM_SMF"/>
    <property type="match status" value="1"/>
</dbReference>
<reference evidence="5 6" key="1">
    <citation type="submission" date="2024-09" db="EMBL/GenBank/DDBJ databases">
        <authorList>
            <person name="Sun Q."/>
            <person name="Mori K."/>
        </authorList>
    </citation>
    <scope>NUCLEOTIDE SEQUENCE [LARGE SCALE GENOMIC DNA]</scope>
    <source>
        <strain evidence="5 6">CCM 7539</strain>
    </source>
</reference>
<feature type="domain" description="Smf/DprA SAM" evidence="4">
    <location>
        <begin position="1"/>
        <end position="66"/>
    </location>
</feature>
<dbReference type="InterPro" id="IPR003488">
    <property type="entry name" value="DprA"/>
</dbReference>
<evidence type="ECO:0000259" key="4">
    <source>
        <dbReference type="Pfam" id="PF25317"/>
    </source>
</evidence>
<dbReference type="PANTHER" id="PTHR43022">
    <property type="entry name" value="PROTEIN SMF"/>
    <property type="match status" value="1"/>
</dbReference>
<dbReference type="PANTHER" id="PTHR43022:SF1">
    <property type="entry name" value="PROTEIN SMF"/>
    <property type="match status" value="1"/>
</dbReference>
<dbReference type="InterPro" id="IPR057666">
    <property type="entry name" value="DrpA_SLOG"/>
</dbReference>
<dbReference type="SUPFAM" id="SSF102405">
    <property type="entry name" value="MCP/YpsA-like"/>
    <property type="match status" value="1"/>
</dbReference>
<gene>
    <name evidence="5" type="primary">dprA</name>
    <name evidence="5" type="ORF">ACFFHK_02845</name>
</gene>
<dbReference type="Pfam" id="PF17782">
    <property type="entry name" value="WHD_DprA"/>
    <property type="match status" value="1"/>
</dbReference>
<protein>
    <submittedName>
        <fullName evidence="5">DNA-processing protein DprA</fullName>
    </submittedName>
</protein>